<keyword evidence="20" id="KW-1185">Reference proteome</keyword>
<feature type="region of interest" description="Disordered" evidence="18">
    <location>
        <begin position="879"/>
        <end position="908"/>
    </location>
</feature>
<evidence type="ECO:0000256" key="1">
    <source>
        <dbReference type="ARBA" id="ARBA00004123"/>
    </source>
</evidence>
<evidence type="ECO:0000256" key="4">
    <source>
        <dbReference type="ARBA" id="ARBA00017829"/>
    </source>
</evidence>
<dbReference type="PROSITE" id="PS50297">
    <property type="entry name" value="ANK_REP_REGION"/>
    <property type="match status" value="2"/>
</dbReference>
<reference evidence="19 20" key="1">
    <citation type="submission" date="2024-02" db="EMBL/GenBank/DDBJ databases">
        <authorList>
            <person name="Daric V."/>
            <person name="Darras S."/>
        </authorList>
    </citation>
    <scope>NUCLEOTIDE SEQUENCE [LARGE SCALE GENOMIC DNA]</scope>
</reference>
<evidence type="ECO:0000256" key="7">
    <source>
        <dbReference type="ARBA" id="ARBA00022737"/>
    </source>
</evidence>
<dbReference type="InterPro" id="IPR036770">
    <property type="entry name" value="Ankyrin_rpt-contain_sf"/>
</dbReference>
<evidence type="ECO:0000313" key="19">
    <source>
        <dbReference type="EMBL" id="CAK8672572.1"/>
    </source>
</evidence>
<feature type="repeat" description="ANK" evidence="16">
    <location>
        <begin position="535"/>
        <end position="567"/>
    </location>
</feature>
<dbReference type="SMART" id="SM00028">
    <property type="entry name" value="TPR"/>
    <property type="match status" value="5"/>
</dbReference>
<keyword evidence="10" id="KW-0156">Chromatin regulator</keyword>
<feature type="compositionally biased region" description="Basic and acidic residues" evidence="18">
    <location>
        <begin position="889"/>
        <end position="899"/>
    </location>
</feature>
<evidence type="ECO:0000256" key="14">
    <source>
        <dbReference type="ARBA" id="ARBA00030801"/>
    </source>
</evidence>
<feature type="region of interest" description="Disordered" evidence="18">
    <location>
        <begin position="813"/>
        <end position="858"/>
    </location>
</feature>
<dbReference type="EMBL" id="CAWYQH010000001">
    <property type="protein sequence ID" value="CAK8672572.1"/>
    <property type="molecule type" value="Genomic_DNA"/>
</dbReference>
<keyword evidence="6" id="KW-0433">Leucine-rich repeat</keyword>
<dbReference type="InterPro" id="IPR032675">
    <property type="entry name" value="LRR_dom_sf"/>
</dbReference>
<dbReference type="SMART" id="SM00248">
    <property type="entry name" value="ANK"/>
    <property type="match status" value="3"/>
</dbReference>
<evidence type="ECO:0000256" key="17">
    <source>
        <dbReference type="PROSITE-ProRule" id="PRU00339"/>
    </source>
</evidence>
<evidence type="ECO:0000313" key="20">
    <source>
        <dbReference type="Proteomes" id="UP001642483"/>
    </source>
</evidence>
<evidence type="ECO:0000256" key="2">
    <source>
        <dbReference type="ARBA" id="ARBA00004286"/>
    </source>
</evidence>
<feature type="compositionally biased region" description="Polar residues" evidence="18">
    <location>
        <begin position="825"/>
        <end position="850"/>
    </location>
</feature>
<evidence type="ECO:0000256" key="3">
    <source>
        <dbReference type="ARBA" id="ARBA00010999"/>
    </source>
</evidence>
<comment type="caution">
    <text evidence="19">The sequence shown here is derived from an EMBL/GenBank/DDBJ whole genome shotgun (WGS) entry which is preliminary data.</text>
</comment>
<dbReference type="Gene3D" id="3.10.20.90">
    <property type="entry name" value="Phosphatidylinositol 3-kinase Catalytic Subunit, Chain A, domain 1"/>
    <property type="match status" value="1"/>
</dbReference>
<evidence type="ECO:0000256" key="16">
    <source>
        <dbReference type="PROSITE-ProRule" id="PRU00023"/>
    </source>
</evidence>
<dbReference type="Gene3D" id="1.25.40.10">
    <property type="entry name" value="Tetratricopeptide repeat domain"/>
    <property type="match status" value="2"/>
</dbReference>
<evidence type="ECO:0000256" key="9">
    <source>
        <dbReference type="ARBA" id="ARBA00022803"/>
    </source>
</evidence>
<name>A0ABP0F2R9_CLALP</name>
<dbReference type="Proteomes" id="UP001642483">
    <property type="component" value="Unassembled WGS sequence"/>
</dbReference>
<keyword evidence="7" id="KW-0677">Repeat</keyword>
<evidence type="ECO:0000256" key="13">
    <source>
        <dbReference type="ARBA" id="ARBA00023242"/>
    </source>
</evidence>
<evidence type="ECO:0000256" key="6">
    <source>
        <dbReference type="ARBA" id="ARBA00022614"/>
    </source>
</evidence>
<dbReference type="InterPro" id="IPR001611">
    <property type="entry name" value="Leu-rich_rpt"/>
</dbReference>
<dbReference type="Pfam" id="PF13516">
    <property type="entry name" value="LRR_6"/>
    <property type="match status" value="2"/>
</dbReference>
<keyword evidence="13" id="KW-0539">Nucleus</keyword>
<dbReference type="InterPro" id="IPR011990">
    <property type="entry name" value="TPR-like_helical_dom_sf"/>
</dbReference>
<comment type="similarity">
    <text evidence="3">Belongs to the Tonsoku family.</text>
</comment>
<dbReference type="SUPFAM" id="SSF52047">
    <property type="entry name" value="RNI-like"/>
    <property type="match status" value="1"/>
</dbReference>
<dbReference type="InterPro" id="IPR019734">
    <property type="entry name" value="TPR_rpt"/>
</dbReference>
<evidence type="ECO:0000256" key="10">
    <source>
        <dbReference type="ARBA" id="ARBA00022853"/>
    </source>
</evidence>
<dbReference type="SUPFAM" id="SSF48403">
    <property type="entry name" value="Ankyrin repeat"/>
    <property type="match status" value="1"/>
</dbReference>
<dbReference type="Gene3D" id="3.80.10.10">
    <property type="entry name" value="Ribonuclease Inhibitor"/>
    <property type="match status" value="1"/>
</dbReference>
<proteinExistence type="inferred from homology"/>
<evidence type="ECO:0000256" key="11">
    <source>
        <dbReference type="ARBA" id="ARBA00023043"/>
    </source>
</evidence>
<dbReference type="InterPro" id="IPR002110">
    <property type="entry name" value="Ankyrin_rpt"/>
</dbReference>
<accession>A0ABP0F2R9</accession>
<dbReference type="Pfam" id="PF12796">
    <property type="entry name" value="Ank_2"/>
    <property type="match status" value="1"/>
</dbReference>
<keyword evidence="9 17" id="KW-0802">TPR repeat</keyword>
<feature type="repeat" description="ANK" evidence="16">
    <location>
        <begin position="568"/>
        <end position="600"/>
    </location>
</feature>
<dbReference type="InterPro" id="IPR052311">
    <property type="entry name" value="MMS22L-TONSL_complex_comp"/>
</dbReference>
<dbReference type="Pfam" id="PF13424">
    <property type="entry name" value="TPR_12"/>
    <property type="match status" value="1"/>
</dbReference>
<evidence type="ECO:0000256" key="8">
    <source>
        <dbReference type="ARBA" id="ARBA00022763"/>
    </source>
</evidence>
<dbReference type="PROSITE" id="PS50088">
    <property type="entry name" value="ANK_REPEAT"/>
    <property type="match status" value="3"/>
</dbReference>
<dbReference type="SUPFAM" id="SSF48452">
    <property type="entry name" value="TPR-like"/>
    <property type="match status" value="2"/>
</dbReference>
<keyword evidence="5" id="KW-0158">Chromosome</keyword>
<evidence type="ECO:0000256" key="12">
    <source>
        <dbReference type="ARBA" id="ARBA00023204"/>
    </source>
</evidence>
<keyword evidence="11 16" id="KW-0040">ANK repeat</keyword>
<dbReference type="PRINTS" id="PR01415">
    <property type="entry name" value="ANKYRIN"/>
</dbReference>
<evidence type="ECO:0000256" key="15">
    <source>
        <dbReference type="ARBA" id="ARBA00033240"/>
    </source>
</evidence>
<organism evidence="19 20">
    <name type="scientific">Clavelina lepadiformis</name>
    <name type="common">Light-bulb sea squirt</name>
    <name type="synonym">Ascidia lepadiformis</name>
    <dbReference type="NCBI Taxonomy" id="159417"/>
    <lineage>
        <taxon>Eukaryota</taxon>
        <taxon>Metazoa</taxon>
        <taxon>Chordata</taxon>
        <taxon>Tunicata</taxon>
        <taxon>Ascidiacea</taxon>
        <taxon>Aplousobranchia</taxon>
        <taxon>Clavelinidae</taxon>
        <taxon>Clavelina</taxon>
    </lineage>
</organism>
<keyword evidence="12" id="KW-0234">DNA repair</keyword>
<dbReference type="Gene3D" id="1.25.40.20">
    <property type="entry name" value="Ankyrin repeat-containing domain"/>
    <property type="match status" value="1"/>
</dbReference>
<comment type="subcellular location">
    <subcellularLocation>
        <location evidence="2">Chromosome</location>
    </subcellularLocation>
    <subcellularLocation>
        <location evidence="1">Nucleus</location>
    </subcellularLocation>
</comment>
<feature type="repeat" description="ANK" evidence="16">
    <location>
        <begin position="604"/>
        <end position="636"/>
    </location>
</feature>
<feature type="repeat" description="TPR" evidence="17">
    <location>
        <begin position="67"/>
        <end position="100"/>
    </location>
</feature>
<gene>
    <name evidence="19" type="ORF">CVLEPA_LOCUS2282</name>
</gene>
<evidence type="ECO:0000256" key="18">
    <source>
        <dbReference type="SAM" id="MobiDB-lite"/>
    </source>
</evidence>
<keyword evidence="8" id="KW-0227">DNA damage</keyword>
<dbReference type="PANTHER" id="PTHR46358">
    <property type="entry name" value="TONSOKU-LIKE PROTEIN"/>
    <property type="match status" value="1"/>
</dbReference>
<evidence type="ECO:0000256" key="5">
    <source>
        <dbReference type="ARBA" id="ARBA00022454"/>
    </source>
</evidence>
<dbReference type="PANTHER" id="PTHR46358:SF1">
    <property type="entry name" value="TONSOKU-LIKE PROTEIN"/>
    <property type="match status" value="1"/>
</dbReference>
<protein>
    <recommendedName>
        <fullName evidence="4">Tonsoku-like protein</fullName>
    </recommendedName>
    <alternativeName>
        <fullName evidence="15">NF-kappa-B inhibitor-like protein 2</fullName>
    </alternativeName>
    <alternativeName>
        <fullName evidence="14">Nuclear factor of kappa light polypeptide gene enhancer in B-cells inhibitor-like 2</fullName>
    </alternativeName>
</protein>
<sequence>MDYSKEIKRYLKLRTKAQKDRNIVEESNCCNVLGDLYLKQENHEEALLMHTSELKLCEVLKDVTGQAIANRKIGDVYLALENYQRAIKHYKMYLRLAAQDSVELQRANTSLGRSYLEYSKTLENREESRKALQKSIGFLDESMSNVATLMEEGTVNKKEIIGMKIRSLLNLGLCFSYLSGISRVEDKNKSSTKSKDYLQKALYLSQRYEFDEERCLANRILTLVNIDGKQYSAAARSAECALQIARKIHRKDETLLALELASEAYLFMENLQAAKSYLKEIYKKYPKQRNEVEMKLKTVIKLYHLQKEIAASKENPQKEYSLHEALADAFCSIGSFYPAIKHYKMQEKLLPKLPNVSSKQRTAVYFSIASTLSDVKKYDEAICYYYKDIESSIEENELSKTFTHIAGAMEKNEASYEEIETIYVKALECADASKDDLLKLQTLVPYEEMQRNLQKTDKAFETRQKISELELKLGVIADEAMCENEDSQNSCFLQDIDELFEAEMTTNEDVEMDTMEDGDTSRRRRKTNFIKTNEKGETLLHRVCIEGKLKSVEVLVRQGHPLNPRDFCGWIPLHEACNHGHLDVVDFLVNNGAHINDTGGELCDNITPINDAATNGHFDVVKFLLRSGADPNIPNAHGNTTLDCLVNYYHRHKEDLDSDSKEEYKELLATLKSMRSTQFTNRSVTDLPQTVANYPEELKENNKILEFLDDDLPGLQKESLRISQASPEHGKLSDGEEVDDNFAIIEDFDDNTMDYEENYPNTLKSVANILKDAKSAKTKRFGGKCYSSNSAQSSSIGVDKVFLRYDKSRRNSRFVRTKRSERSGPFSSSFLPQSKNDCSELSRSATNRPTKQPALLSVDDDALSNDDWLVPDDEECAMDTQPVKRHRQSHEADVHKDTASKQSLDITSQPPLNSVSTMCVYQHTGASSTHFYPHPEHSQSSAIRLKVQISDKSFVIPVPGRDKKVSWLLETAASRYEKLTRLRPLLSLSTSDGCLLAPDDLICDTLTFNDTVVGNILSYKVLTISQCYVENCKTAKRPILPAILKACENCKNSKTFKLGNLGFSHERHLKPLIQSLGQEEVRKFILAGNRLDKDGVRCFCQSISQPSPEVRPPIEELDLTCCGLDSEAIGTLAECEPLHCLKRLNLSFNPLLNGDGMQKLLLSFKSLQSLVLKKCLISEDFFVNFDPAENSLPNLEHLDISKNDVGSYGLLKWLRLLNRTIIKRLHFREISNSQSNAYVVGHLLTFLGKSSSTLDFIDLSNNHLSTEQLDLLRPVIGLIKRIQT</sequence>
<dbReference type="PROSITE" id="PS50005">
    <property type="entry name" value="TPR"/>
    <property type="match status" value="1"/>
</dbReference>